<dbReference type="Pfam" id="PF14523">
    <property type="entry name" value="Syntaxin_2"/>
    <property type="match status" value="1"/>
</dbReference>
<protein>
    <recommendedName>
        <fullName evidence="3">Syntaxin N-terminal domain-containing protein</fullName>
    </recommendedName>
</protein>
<proteinExistence type="inferred from homology"/>
<dbReference type="AlphaFoldDB" id="A0A482WTB9"/>
<dbReference type="InterPro" id="IPR006011">
    <property type="entry name" value="Syntaxin_N"/>
</dbReference>
<reference evidence="4 5" key="1">
    <citation type="journal article" date="2017" name="Gigascience">
        <title>Genome sequence of the small brown planthopper, Laodelphax striatellus.</title>
        <authorList>
            <person name="Zhu J."/>
            <person name="Jiang F."/>
            <person name="Wang X."/>
            <person name="Yang P."/>
            <person name="Bao Y."/>
            <person name="Zhao W."/>
            <person name="Wang W."/>
            <person name="Lu H."/>
            <person name="Wang Q."/>
            <person name="Cui N."/>
            <person name="Li J."/>
            <person name="Chen X."/>
            <person name="Luo L."/>
            <person name="Yu J."/>
            <person name="Kang L."/>
            <person name="Cui F."/>
        </authorList>
    </citation>
    <scope>NUCLEOTIDE SEQUENCE [LARGE SCALE GENOMIC DNA]</scope>
    <source>
        <strain evidence="4">Lst14</strain>
    </source>
</reference>
<dbReference type="OrthoDB" id="9876293at2759"/>
<sequence length="92" mass="10618">MTFTTDQLITEINSQVALFRDLLIHIGTSRDCPELREKIRKLRRTCVDACKHTSQLLLPQIRRWKMSDTRQASVMTSRTLNSDGGWGEVDAR</sequence>
<organism evidence="4 5">
    <name type="scientific">Laodelphax striatellus</name>
    <name type="common">Small brown planthopper</name>
    <name type="synonym">Delphax striatella</name>
    <dbReference type="NCBI Taxonomy" id="195883"/>
    <lineage>
        <taxon>Eukaryota</taxon>
        <taxon>Metazoa</taxon>
        <taxon>Ecdysozoa</taxon>
        <taxon>Arthropoda</taxon>
        <taxon>Hexapoda</taxon>
        <taxon>Insecta</taxon>
        <taxon>Pterygota</taxon>
        <taxon>Neoptera</taxon>
        <taxon>Paraneoptera</taxon>
        <taxon>Hemiptera</taxon>
        <taxon>Auchenorrhyncha</taxon>
        <taxon>Fulgoroidea</taxon>
        <taxon>Delphacidae</taxon>
        <taxon>Criomorphinae</taxon>
        <taxon>Laodelphax</taxon>
    </lineage>
</organism>
<comment type="caution">
    <text evidence="4">The sequence shown here is derived from an EMBL/GenBank/DDBJ whole genome shotgun (WGS) entry which is preliminary data.</text>
</comment>
<dbReference type="Gene3D" id="1.20.58.70">
    <property type="match status" value="1"/>
</dbReference>
<keyword evidence="5" id="KW-1185">Reference proteome</keyword>
<evidence type="ECO:0000313" key="5">
    <source>
        <dbReference type="Proteomes" id="UP000291343"/>
    </source>
</evidence>
<dbReference type="InterPro" id="IPR026512">
    <property type="entry name" value="RGS7BP/RGS9BP"/>
</dbReference>
<evidence type="ECO:0000256" key="2">
    <source>
        <dbReference type="ARBA" id="ARBA00022700"/>
    </source>
</evidence>
<dbReference type="GO" id="GO:0009968">
    <property type="term" value="P:negative regulation of signal transduction"/>
    <property type="evidence" value="ECO:0007669"/>
    <property type="project" value="UniProtKB-KW"/>
</dbReference>
<evidence type="ECO:0000313" key="4">
    <source>
        <dbReference type="EMBL" id="RZF36512.1"/>
    </source>
</evidence>
<keyword evidence="2" id="KW-0734">Signal transduction inhibitor</keyword>
<accession>A0A482WTB9</accession>
<dbReference type="SMR" id="A0A482WTB9"/>
<dbReference type="EMBL" id="QKKF02026262">
    <property type="protein sequence ID" value="RZF36512.1"/>
    <property type="molecule type" value="Genomic_DNA"/>
</dbReference>
<dbReference type="Proteomes" id="UP000291343">
    <property type="component" value="Unassembled WGS sequence"/>
</dbReference>
<dbReference type="PANTHER" id="PTHR21029">
    <property type="entry name" value="R-SEVEN BINDING PROTEIN (R7BP) HOMOLOG"/>
    <property type="match status" value="1"/>
</dbReference>
<name>A0A482WTB9_LAOST</name>
<evidence type="ECO:0000259" key="3">
    <source>
        <dbReference type="Pfam" id="PF14523"/>
    </source>
</evidence>
<comment type="similarity">
    <text evidence="1">Belongs to the RGS7BP/RGS9BP family.</text>
</comment>
<dbReference type="GO" id="GO:0016020">
    <property type="term" value="C:membrane"/>
    <property type="evidence" value="ECO:0007669"/>
    <property type="project" value="InterPro"/>
</dbReference>
<dbReference type="STRING" id="195883.A0A482WTB9"/>
<feature type="domain" description="Syntaxin N-terminal" evidence="3">
    <location>
        <begin position="5"/>
        <end position="73"/>
    </location>
</feature>
<dbReference type="InParanoid" id="A0A482WTB9"/>
<gene>
    <name evidence="4" type="ORF">LSTR_LSTR008847</name>
</gene>
<evidence type="ECO:0000256" key="1">
    <source>
        <dbReference type="ARBA" id="ARBA00007457"/>
    </source>
</evidence>